<dbReference type="Gene3D" id="3.60.10.10">
    <property type="entry name" value="Endonuclease/exonuclease/phosphatase"/>
    <property type="match status" value="1"/>
</dbReference>
<proteinExistence type="predicted"/>
<dbReference type="GO" id="GO:0005739">
    <property type="term" value="C:mitochondrion"/>
    <property type="evidence" value="ECO:0007669"/>
    <property type="project" value="TreeGrafter"/>
</dbReference>
<dbReference type="AlphaFoldDB" id="A0AAW1V9B9"/>
<protein>
    <recommendedName>
        <fullName evidence="1">Endonuclease/exonuclease/phosphatase domain-containing protein</fullName>
    </recommendedName>
</protein>
<keyword evidence="3" id="KW-1185">Reference proteome</keyword>
<feature type="domain" description="Endonuclease/exonuclease/phosphatase" evidence="1">
    <location>
        <begin position="245"/>
        <end position="546"/>
    </location>
</feature>
<dbReference type="InterPro" id="IPR050410">
    <property type="entry name" value="CCR4/nocturin_mRNA_transcr"/>
</dbReference>
<dbReference type="InterPro" id="IPR005135">
    <property type="entry name" value="Endo/exonuclease/phosphatase"/>
</dbReference>
<evidence type="ECO:0000313" key="2">
    <source>
        <dbReference type="EMBL" id="KAK9888902.1"/>
    </source>
</evidence>
<dbReference type="SUPFAM" id="SSF56219">
    <property type="entry name" value="DNase I-like"/>
    <property type="match status" value="1"/>
</dbReference>
<reference evidence="2 3" key="1">
    <citation type="submission" date="2023-03" db="EMBL/GenBank/DDBJ databases">
        <title>Genome insight into feeding habits of ladybird beetles.</title>
        <authorList>
            <person name="Li H.-S."/>
            <person name="Huang Y.-H."/>
            <person name="Pang H."/>
        </authorList>
    </citation>
    <scope>NUCLEOTIDE SEQUENCE [LARGE SCALE GENOMIC DNA]</scope>
    <source>
        <strain evidence="2">SYSU_2023b</strain>
        <tissue evidence="2">Whole body</tissue>
    </source>
</reference>
<dbReference type="GO" id="GO:0000175">
    <property type="term" value="F:3'-5'-RNA exonuclease activity"/>
    <property type="evidence" value="ECO:0007669"/>
    <property type="project" value="TreeGrafter"/>
</dbReference>
<dbReference type="InterPro" id="IPR036691">
    <property type="entry name" value="Endo/exonu/phosph_ase_sf"/>
</dbReference>
<accession>A0AAW1V9B9</accession>
<name>A0AAW1V9B9_9CUCU</name>
<dbReference type="GO" id="GO:0000288">
    <property type="term" value="P:nuclear-transcribed mRNA catabolic process, deadenylation-dependent decay"/>
    <property type="evidence" value="ECO:0007669"/>
    <property type="project" value="TreeGrafter"/>
</dbReference>
<dbReference type="Proteomes" id="UP001431783">
    <property type="component" value="Unassembled WGS sequence"/>
</dbReference>
<dbReference type="PANTHER" id="PTHR12121:SF37">
    <property type="entry name" value="2',5'-PHOSPHODIESTERASE 12"/>
    <property type="match status" value="1"/>
</dbReference>
<comment type="caution">
    <text evidence="2">The sequence shown here is derived from an EMBL/GenBank/DDBJ whole genome shotgun (WGS) entry which is preliminary data.</text>
</comment>
<gene>
    <name evidence="2" type="ORF">WA026_001123</name>
</gene>
<evidence type="ECO:0000313" key="3">
    <source>
        <dbReference type="Proteomes" id="UP001431783"/>
    </source>
</evidence>
<dbReference type="EMBL" id="JARQZJ010000121">
    <property type="protein sequence ID" value="KAK9888902.1"/>
    <property type="molecule type" value="Genomic_DNA"/>
</dbReference>
<dbReference type="Pfam" id="PF03372">
    <property type="entry name" value="Exo_endo_phos"/>
    <property type="match status" value="1"/>
</dbReference>
<sequence>MDLVQLRFLPQTGQCEMVVKLNVVFEGININEEIHSVRKITDTIGSLIEHTKNKLTKIINDKKSTSDNQITDQFYDIPVSFKRKSHKHSKVFPNDESLQLFLLEDHDKTIVQIFDKKFLLQVNPPLIKNIQLPKILYASYVIQPSKFHALYTNKVFSHFTWYKSLDLISWEEVGNSYDYTINKNDLGHYLKVVCVPVSDKLSEGPPAEAISQRTVQEFPELPMCPFQSRHQYTKNILQKIDFRFLTYNTLSNRYTEMNLAFSYCPSEVLAIDYRKQLIYQELKGYNADIICLQEIDNREYNNYFREKLSELGYVSKFHRKGHNISEGLLCATRKTRYQLLSCQQVVLTEALRIKKLFEPLNQLLNKNRDLKKSFMKQSTSLQVTTLKCKEVNRIMVIGNTHLYYHPSATAIRLLQAHIITSYLSDVKKRMSCEWKNFEVDVILCGDFNSSPGGAIYNFLSEGSIPADNEFCLQISEEGKVNFSHELNFISACGTPKYTNYTDDFKSCLDYIFIQEKKIEVKQIIPLPEEELEQYIGLPNEVYPSDHVALVVDLQFKDQI</sequence>
<dbReference type="PANTHER" id="PTHR12121">
    <property type="entry name" value="CARBON CATABOLITE REPRESSOR PROTEIN 4"/>
    <property type="match status" value="1"/>
</dbReference>
<evidence type="ECO:0000259" key="1">
    <source>
        <dbReference type="Pfam" id="PF03372"/>
    </source>
</evidence>
<organism evidence="2 3">
    <name type="scientific">Henosepilachna vigintioctopunctata</name>
    <dbReference type="NCBI Taxonomy" id="420089"/>
    <lineage>
        <taxon>Eukaryota</taxon>
        <taxon>Metazoa</taxon>
        <taxon>Ecdysozoa</taxon>
        <taxon>Arthropoda</taxon>
        <taxon>Hexapoda</taxon>
        <taxon>Insecta</taxon>
        <taxon>Pterygota</taxon>
        <taxon>Neoptera</taxon>
        <taxon>Endopterygota</taxon>
        <taxon>Coleoptera</taxon>
        <taxon>Polyphaga</taxon>
        <taxon>Cucujiformia</taxon>
        <taxon>Coccinelloidea</taxon>
        <taxon>Coccinellidae</taxon>
        <taxon>Epilachninae</taxon>
        <taxon>Epilachnini</taxon>
        <taxon>Henosepilachna</taxon>
    </lineage>
</organism>